<evidence type="ECO:0000256" key="8">
    <source>
        <dbReference type="ARBA" id="ARBA00022801"/>
    </source>
</evidence>
<evidence type="ECO:0000256" key="1">
    <source>
        <dbReference type="ARBA" id="ARBA00004496"/>
    </source>
</evidence>
<dbReference type="RefSeq" id="WP_072755702.1">
    <property type="nucleotide sequence ID" value="NZ_FQUK01000016.1"/>
</dbReference>
<name>A0A1M4WL30_9GAMM</name>
<dbReference type="FunFam" id="3.60.20.10:FF:000002">
    <property type="entry name" value="ATP-dependent protease subunit HslV"/>
    <property type="match status" value="1"/>
</dbReference>
<evidence type="ECO:0000256" key="2">
    <source>
        <dbReference type="ARBA" id="ARBA00006053"/>
    </source>
</evidence>
<gene>
    <name evidence="14" type="primary">hslV</name>
    <name evidence="15" type="ORF">SAMN02745204_01193</name>
</gene>
<dbReference type="PIRSF" id="PIRSF039093">
    <property type="entry name" value="HslV"/>
    <property type="match status" value="1"/>
</dbReference>
<dbReference type="SUPFAM" id="SSF56235">
    <property type="entry name" value="N-terminal nucleophile aminohydrolases (Ntn hydrolases)"/>
    <property type="match status" value="1"/>
</dbReference>
<evidence type="ECO:0000256" key="10">
    <source>
        <dbReference type="ARBA" id="ARBA00052385"/>
    </source>
</evidence>
<dbReference type="OrthoDB" id="9804884at2"/>
<evidence type="ECO:0000313" key="15">
    <source>
        <dbReference type="EMBL" id="SHE81672.1"/>
    </source>
</evidence>
<evidence type="ECO:0000256" key="9">
    <source>
        <dbReference type="ARBA" id="ARBA00023053"/>
    </source>
</evidence>
<dbReference type="Proteomes" id="UP000242857">
    <property type="component" value="Unassembled WGS sequence"/>
</dbReference>
<evidence type="ECO:0000256" key="6">
    <source>
        <dbReference type="ARBA" id="ARBA00022698"/>
    </source>
</evidence>
<comment type="catalytic activity">
    <reaction evidence="10 14">
        <text>ATP-dependent cleavage of peptide bonds with broad specificity.</text>
        <dbReference type="EC" id="3.4.25.2"/>
    </reaction>
</comment>
<dbReference type="InterPro" id="IPR022281">
    <property type="entry name" value="ATP-dep_Prtase_HsIV_su"/>
</dbReference>
<dbReference type="PROSITE" id="PS51476">
    <property type="entry name" value="PROTEASOME_BETA_2"/>
    <property type="match status" value="1"/>
</dbReference>
<organism evidence="15 16">
    <name type="scientific">Thermomonas hydrothermalis</name>
    <dbReference type="NCBI Taxonomy" id="213588"/>
    <lineage>
        <taxon>Bacteria</taxon>
        <taxon>Pseudomonadati</taxon>
        <taxon>Pseudomonadota</taxon>
        <taxon>Gammaproteobacteria</taxon>
        <taxon>Lysobacterales</taxon>
        <taxon>Lysobacteraceae</taxon>
        <taxon>Thermomonas</taxon>
    </lineage>
</organism>
<dbReference type="GO" id="GO:0005839">
    <property type="term" value="C:proteasome core complex"/>
    <property type="evidence" value="ECO:0007669"/>
    <property type="project" value="InterPro"/>
</dbReference>
<dbReference type="InterPro" id="IPR029055">
    <property type="entry name" value="Ntn_hydrolases_N"/>
</dbReference>
<dbReference type="InterPro" id="IPR001353">
    <property type="entry name" value="Proteasome_sua/b"/>
</dbReference>
<dbReference type="NCBIfam" id="NF003964">
    <property type="entry name" value="PRK05456.1"/>
    <property type="match status" value="1"/>
</dbReference>
<keyword evidence="3 14" id="KW-0963">Cytoplasm</keyword>
<comment type="similarity">
    <text evidence="2 14">Belongs to the peptidase T1B family. HslV subfamily.</text>
</comment>
<evidence type="ECO:0000256" key="4">
    <source>
        <dbReference type="ARBA" id="ARBA00022533"/>
    </source>
</evidence>
<keyword evidence="9 14" id="KW-0915">Sodium</keyword>
<protein>
    <recommendedName>
        <fullName evidence="13 14">ATP-dependent protease subunit HslV</fullName>
        <ecNumber evidence="12 14">3.4.25.2</ecNumber>
    </recommendedName>
</protein>
<feature type="binding site" evidence="14">
    <location>
        <position position="171"/>
    </location>
    <ligand>
        <name>Na(+)</name>
        <dbReference type="ChEBI" id="CHEBI:29101"/>
    </ligand>
</feature>
<comment type="subcellular location">
    <subcellularLocation>
        <location evidence="1 14">Cytoplasm</location>
    </subcellularLocation>
</comment>
<sequence length="183" mass="19443">MDPSQNPYVFHATTIVSVRRNGQVVIAGDGQVTLGHTVMKANARKVRRLGKDGRVLAGFAGAAADAFTLFELFEAKLEKHGQLTRAAVEMAKDWRTERRFGKLEALLAVADADTSLVISGTGDVIEPEDGLIAIGSGGMYALAAARALLAHTPLDAKAIATEALNIAGDICIYTNRNIVVEQL</sequence>
<feature type="binding site" evidence="14">
    <location>
        <position position="168"/>
    </location>
    <ligand>
        <name>Na(+)</name>
        <dbReference type="ChEBI" id="CHEBI:29101"/>
    </ligand>
</feature>
<dbReference type="EMBL" id="FQUK01000016">
    <property type="protein sequence ID" value="SHE81672.1"/>
    <property type="molecule type" value="Genomic_DNA"/>
</dbReference>
<reference evidence="16" key="1">
    <citation type="submission" date="2016-11" db="EMBL/GenBank/DDBJ databases">
        <authorList>
            <person name="Varghese N."/>
            <person name="Submissions S."/>
        </authorList>
    </citation>
    <scope>NUCLEOTIDE SEQUENCE [LARGE SCALE GENOMIC DNA]</scope>
    <source>
        <strain evidence="16">DSM 14834</strain>
    </source>
</reference>
<dbReference type="NCBIfam" id="TIGR03692">
    <property type="entry name" value="ATP_dep_HslV"/>
    <property type="match status" value="1"/>
</dbReference>
<keyword evidence="8 14" id="KW-0378">Hydrolase</keyword>
<keyword evidence="7 14" id="KW-0479">Metal-binding</keyword>
<feature type="active site" evidence="14">
    <location>
        <position position="13"/>
    </location>
</feature>
<feature type="binding site" evidence="14">
    <location>
        <position position="174"/>
    </location>
    <ligand>
        <name>Na(+)</name>
        <dbReference type="ChEBI" id="CHEBI:29101"/>
    </ligand>
</feature>
<comment type="activity regulation">
    <text evidence="14">Allosterically activated by HslU binding.</text>
</comment>
<dbReference type="GO" id="GO:0051603">
    <property type="term" value="P:proteolysis involved in protein catabolic process"/>
    <property type="evidence" value="ECO:0007669"/>
    <property type="project" value="InterPro"/>
</dbReference>
<evidence type="ECO:0000256" key="11">
    <source>
        <dbReference type="ARBA" id="ARBA00064434"/>
    </source>
</evidence>
<evidence type="ECO:0000256" key="5">
    <source>
        <dbReference type="ARBA" id="ARBA00022670"/>
    </source>
</evidence>
<evidence type="ECO:0000256" key="12">
    <source>
        <dbReference type="ARBA" id="ARBA00066335"/>
    </source>
</evidence>
<dbReference type="GO" id="GO:0004298">
    <property type="term" value="F:threonine-type endopeptidase activity"/>
    <property type="evidence" value="ECO:0007669"/>
    <property type="project" value="UniProtKB-KW"/>
</dbReference>
<keyword evidence="4 14" id="KW-0021">Allosteric enzyme</keyword>
<dbReference type="EC" id="3.4.25.2" evidence="12 14"/>
<evidence type="ECO:0000256" key="7">
    <source>
        <dbReference type="ARBA" id="ARBA00022723"/>
    </source>
</evidence>
<proteinExistence type="inferred from homology"/>
<comment type="function">
    <text evidence="14">Protease subunit of a proteasome-like degradation complex believed to be a general protein degrading machinery.</text>
</comment>
<dbReference type="PANTHER" id="PTHR32194:SF0">
    <property type="entry name" value="ATP-DEPENDENT PROTEASE SUBUNIT HSLV"/>
    <property type="match status" value="1"/>
</dbReference>
<dbReference type="STRING" id="213588.SAMN02745204_01193"/>
<dbReference type="AlphaFoldDB" id="A0A1M4WL30"/>
<dbReference type="PANTHER" id="PTHR32194">
    <property type="entry name" value="METALLOPROTEASE TLDD"/>
    <property type="match status" value="1"/>
</dbReference>
<comment type="subunit">
    <text evidence="11 14">A double ring-shaped homohexamer of HslV is capped on each side by a ring-shaped HslU homohexamer. The assembly of the HslU/HslV complex is dependent on binding of ATP.</text>
</comment>
<keyword evidence="6 14" id="KW-0888">Threonine protease</keyword>
<keyword evidence="16" id="KW-1185">Reference proteome</keyword>
<dbReference type="GO" id="GO:0009376">
    <property type="term" value="C:HslUV protease complex"/>
    <property type="evidence" value="ECO:0007669"/>
    <property type="project" value="UniProtKB-UniRule"/>
</dbReference>
<evidence type="ECO:0000256" key="13">
    <source>
        <dbReference type="ARBA" id="ARBA00074399"/>
    </source>
</evidence>
<dbReference type="Pfam" id="PF00227">
    <property type="entry name" value="Proteasome"/>
    <property type="match status" value="1"/>
</dbReference>
<dbReference type="InterPro" id="IPR023333">
    <property type="entry name" value="Proteasome_suB-type"/>
</dbReference>
<dbReference type="GO" id="GO:0046872">
    <property type="term" value="F:metal ion binding"/>
    <property type="evidence" value="ECO:0007669"/>
    <property type="project" value="UniProtKB-KW"/>
</dbReference>
<evidence type="ECO:0000256" key="14">
    <source>
        <dbReference type="HAMAP-Rule" id="MF_00248"/>
    </source>
</evidence>
<dbReference type="Gene3D" id="3.60.20.10">
    <property type="entry name" value="Glutamine Phosphoribosylpyrophosphate, subunit 1, domain 1"/>
    <property type="match status" value="1"/>
</dbReference>
<evidence type="ECO:0000256" key="3">
    <source>
        <dbReference type="ARBA" id="ARBA00022490"/>
    </source>
</evidence>
<accession>A0A1M4WL30</accession>
<evidence type="ECO:0000313" key="16">
    <source>
        <dbReference type="Proteomes" id="UP000242857"/>
    </source>
</evidence>
<keyword evidence="5 14" id="KW-0645">Protease</keyword>
<dbReference type="HAMAP" id="MF_00248">
    <property type="entry name" value="HslV"/>
    <property type="match status" value="1"/>
</dbReference>